<name>A0ABU1WF44_9GAMM</name>
<organism evidence="7 8">
    <name type="scientific">Lysobacter niastensis</name>
    <dbReference type="NCBI Taxonomy" id="380629"/>
    <lineage>
        <taxon>Bacteria</taxon>
        <taxon>Pseudomonadati</taxon>
        <taxon>Pseudomonadota</taxon>
        <taxon>Gammaproteobacteria</taxon>
        <taxon>Lysobacterales</taxon>
        <taxon>Lysobacteraceae</taxon>
        <taxon>Lysobacter</taxon>
    </lineage>
</organism>
<dbReference type="Proteomes" id="UP001251524">
    <property type="component" value="Unassembled WGS sequence"/>
</dbReference>
<feature type="transmembrane region" description="Helical" evidence="6">
    <location>
        <begin position="95"/>
        <end position="115"/>
    </location>
</feature>
<dbReference type="EMBL" id="JAVDVY010000004">
    <property type="protein sequence ID" value="MDR7136221.1"/>
    <property type="molecule type" value="Genomic_DNA"/>
</dbReference>
<keyword evidence="3 6" id="KW-0812">Transmembrane</keyword>
<feature type="transmembrane region" description="Helical" evidence="6">
    <location>
        <begin position="25"/>
        <end position="58"/>
    </location>
</feature>
<comment type="subcellular location">
    <subcellularLocation>
        <location evidence="1">Cell membrane</location>
        <topology evidence="1">Multi-pass membrane protein</topology>
    </subcellularLocation>
</comment>
<keyword evidence="2" id="KW-1003">Cell membrane</keyword>
<dbReference type="Pfam" id="PF06146">
    <property type="entry name" value="PsiE"/>
    <property type="match status" value="1"/>
</dbReference>
<evidence type="ECO:0000256" key="6">
    <source>
        <dbReference type="SAM" id="Phobius"/>
    </source>
</evidence>
<feature type="transmembrane region" description="Helical" evidence="6">
    <location>
        <begin position="127"/>
        <end position="144"/>
    </location>
</feature>
<gene>
    <name evidence="7" type="ORF">J2X06_003447</name>
</gene>
<evidence type="ECO:0000256" key="4">
    <source>
        <dbReference type="ARBA" id="ARBA00022989"/>
    </source>
</evidence>
<dbReference type="RefSeq" id="WP_310064531.1">
    <property type="nucleotide sequence ID" value="NZ_JAVDVY010000004.1"/>
</dbReference>
<accession>A0ABU1WF44</accession>
<evidence type="ECO:0000256" key="1">
    <source>
        <dbReference type="ARBA" id="ARBA00004651"/>
    </source>
</evidence>
<comment type="caution">
    <text evidence="7">The sequence shown here is derived from an EMBL/GenBank/DDBJ whole genome shotgun (WGS) entry which is preliminary data.</text>
</comment>
<evidence type="ECO:0000313" key="8">
    <source>
        <dbReference type="Proteomes" id="UP001251524"/>
    </source>
</evidence>
<proteinExistence type="predicted"/>
<dbReference type="InterPro" id="IPR020948">
    <property type="entry name" value="P_starv_induced_PsiE-like"/>
</dbReference>
<evidence type="ECO:0000313" key="7">
    <source>
        <dbReference type="EMBL" id="MDR7136221.1"/>
    </source>
</evidence>
<sequence>MSSPGLKRLKDDWPLLTYYQRFESIVALVLTLLIGLIIVVALFRLSFAVISGLLLGAFDPLDHVVFQTIFGEIMTLLIALEFNHTLQYVVTRQQSIIQTTVVILIALLALARKFIILDLHTVSADQLFGLAGATVALGVTYWLVKERGANNGQAGA</sequence>
<keyword evidence="4 6" id="KW-1133">Transmembrane helix</keyword>
<evidence type="ECO:0000256" key="3">
    <source>
        <dbReference type="ARBA" id="ARBA00022692"/>
    </source>
</evidence>
<keyword evidence="5 6" id="KW-0472">Membrane</keyword>
<reference evidence="7 8" key="1">
    <citation type="submission" date="2023-07" db="EMBL/GenBank/DDBJ databases">
        <title>Sorghum-associated microbial communities from plants grown in Nebraska, USA.</title>
        <authorList>
            <person name="Schachtman D."/>
        </authorList>
    </citation>
    <scope>NUCLEOTIDE SEQUENCE [LARGE SCALE GENOMIC DNA]</scope>
    <source>
        <strain evidence="7 8">BE198</strain>
    </source>
</reference>
<evidence type="ECO:0000256" key="2">
    <source>
        <dbReference type="ARBA" id="ARBA00022475"/>
    </source>
</evidence>
<feature type="transmembrane region" description="Helical" evidence="6">
    <location>
        <begin position="64"/>
        <end position="83"/>
    </location>
</feature>
<evidence type="ECO:0000256" key="5">
    <source>
        <dbReference type="ARBA" id="ARBA00023136"/>
    </source>
</evidence>
<keyword evidence="8" id="KW-1185">Reference proteome</keyword>
<protein>
    <submittedName>
        <fullName evidence="7">Uncharacterized membrane protein (DUF373 family)</fullName>
    </submittedName>
</protein>